<dbReference type="GO" id="GO:0004197">
    <property type="term" value="F:cysteine-type endopeptidase activity"/>
    <property type="evidence" value="ECO:0007669"/>
    <property type="project" value="UniProtKB-EC"/>
</dbReference>
<dbReference type="Pfam" id="PF01650">
    <property type="entry name" value="Peptidase_C13"/>
    <property type="match status" value="1"/>
</dbReference>
<comment type="catalytic activity">
    <reaction evidence="1">
        <text>Hydrolysis of proteins and small molecule substrates at -Asn-|-Xaa- bonds.</text>
        <dbReference type="EC" id="3.4.22.34"/>
    </reaction>
</comment>
<dbReference type="InterPro" id="IPR046427">
    <property type="entry name" value="Legumain_prodom_sf"/>
</dbReference>
<proteinExistence type="inferred from homology"/>
<evidence type="ECO:0000256" key="5">
    <source>
        <dbReference type="ARBA" id="ARBA00022729"/>
    </source>
</evidence>
<dbReference type="PIRSF" id="PIRSF500139">
    <property type="entry name" value="AE"/>
    <property type="match status" value="1"/>
</dbReference>
<feature type="signal peptide" evidence="9">
    <location>
        <begin position="1"/>
        <end position="22"/>
    </location>
</feature>
<name>A0A6M2CHK6_RHIMP</name>
<dbReference type="PIRSF" id="PIRSF019663">
    <property type="entry name" value="Legumain"/>
    <property type="match status" value="1"/>
</dbReference>
<evidence type="ECO:0000256" key="1">
    <source>
        <dbReference type="ARBA" id="ARBA00000810"/>
    </source>
</evidence>
<evidence type="ECO:0000256" key="6">
    <source>
        <dbReference type="ARBA" id="ARBA00022801"/>
    </source>
</evidence>
<evidence type="ECO:0000256" key="9">
    <source>
        <dbReference type="SAM" id="SignalP"/>
    </source>
</evidence>
<dbReference type="EMBL" id="GHWJ01000070">
    <property type="protein sequence ID" value="NOV32807.1"/>
    <property type="molecule type" value="Transcribed_RNA"/>
</dbReference>
<evidence type="ECO:0000259" key="10">
    <source>
        <dbReference type="Pfam" id="PF20985"/>
    </source>
</evidence>
<dbReference type="InterPro" id="IPR043577">
    <property type="entry name" value="AE"/>
</dbReference>
<evidence type="ECO:0000256" key="8">
    <source>
        <dbReference type="PIRSR" id="PIRSR019663-1"/>
    </source>
</evidence>
<feature type="active site" description="Nucleophile" evidence="8">
    <location>
        <position position="191"/>
    </location>
</feature>
<dbReference type="GO" id="GO:0005773">
    <property type="term" value="C:vacuole"/>
    <property type="evidence" value="ECO:0007669"/>
    <property type="project" value="GOC"/>
</dbReference>
<dbReference type="CDD" id="cd21115">
    <property type="entry name" value="legumain_C"/>
    <property type="match status" value="1"/>
</dbReference>
<dbReference type="PRINTS" id="PR00776">
    <property type="entry name" value="HEMOGLOBNASE"/>
</dbReference>
<dbReference type="FunFam" id="3.40.50.1460:FF:000006">
    <property type="entry name" value="Legumain"/>
    <property type="match status" value="1"/>
</dbReference>
<dbReference type="PANTHER" id="PTHR12000">
    <property type="entry name" value="HEMOGLOBINASE FAMILY MEMBER"/>
    <property type="match status" value="1"/>
</dbReference>
<dbReference type="PANTHER" id="PTHR12000:SF42">
    <property type="entry name" value="LEGUMAIN"/>
    <property type="match status" value="1"/>
</dbReference>
<dbReference type="GO" id="GO:0006624">
    <property type="term" value="P:vacuolar protein processing"/>
    <property type="evidence" value="ECO:0007669"/>
    <property type="project" value="TreeGrafter"/>
</dbReference>
<evidence type="ECO:0000313" key="11">
    <source>
        <dbReference type="EMBL" id="NOV32807.1"/>
    </source>
</evidence>
<dbReference type="EC" id="3.4.22.34" evidence="3"/>
<dbReference type="Gene3D" id="1.10.132.130">
    <property type="match status" value="1"/>
</dbReference>
<keyword evidence="5 9" id="KW-0732">Signal</keyword>
<organism evidence="11">
    <name type="scientific">Rhipicephalus microplus</name>
    <name type="common">Cattle tick</name>
    <name type="synonym">Boophilus microplus</name>
    <dbReference type="NCBI Taxonomy" id="6941"/>
    <lineage>
        <taxon>Eukaryota</taxon>
        <taxon>Metazoa</taxon>
        <taxon>Ecdysozoa</taxon>
        <taxon>Arthropoda</taxon>
        <taxon>Chelicerata</taxon>
        <taxon>Arachnida</taxon>
        <taxon>Acari</taxon>
        <taxon>Parasitiformes</taxon>
        <taxon>Ixodida</taxon>
        <taxon>Ixodoidea</taxon>
        <taxon>Ixodidae</taxon>
        <taxon>Rhipicephalinae</taxon>
        <taxon>Rhipicephalus</taxon>
        <taxon>Boophilus</taxon>
    </lineage>
</organism>
<keyword evidence="7" id="KW-0788">Thiol protease</keyword>
<dbReference type="Pfam" id="PF20985">
    <property type="entry name" value="Legum_prodom"/>
    <property type="match status" value="1"/>
</dbReference>
<accession>A0A6M2CHK6</accession>
<comment type="similarity">
    <text evidence="2">Belongs to the peptidase C13 family.</text>
</comment>
<dbReference type="Gene3D" id="3.40.50.1460">
    <property type="match status" value="1"/>
</dbReference>
<dbReference type="InterPro" id="IPR048501">
    <property type="entry name" value="Legum_prodom"/>
</dbReference>
<dbReference type="OrthoDB" id="9995590at2759"/>
<evidence type="ECO:0000256" key="3">
    <source>
        <dbReference type="ARBA" id="ARBA00012628"/>
    </source>
</evidence>
<keyword evidence="6" id="KW-0378">Hydrolase</keyword>
<dbReference type="AlphaFoldDB" id="A0A6M2CHK6"/>
<dbReference type="GO" id="GO:0051603">
    <property type="term" value="P:proteolysis involved in protein catabolic process"/>
    <property type="evidence" value="ECO:0007669"/>
    <property type="project" value="InterPro"/>
</dbReference>
<keyword evidence="4 11" id="KW-0645">Protease</keyword>
<sequence length="437" mass="48905">MAELRYILLALAAVASMVGAASQNFNERDDQPKLWALLVAGSNGFYNYRHQADICHAYHVLHNHGIPDERIVVMMYDDIANATENPTPGVIINHPQGKDVYQGVPKDYTGDTVTPQNFLDILEGKKVKGGSGKVIASGPNDHIFVNFADHGAPGLIAFPNEDLHAKPFMKVIKRMNKQKKFAKMTIYIEACESGSMFDGLLPGNVNVYATTAANPDESSYACYWDDKRQTYLGDVYSVNWMEDSDKEDLHKETLIDQFNIVKEETNTSHVMEYGDLSIGKLSVSEFQGEKEAKPVVLPKVPYDAVSSRDVPIAILRKKLASAVKPHEKKSLKRELLQALKNRSFLKNKVAEITSFLAQLNPVDGESLLTSRRRLTNFDCYEKTVRHFSDRCFNLSKNPYALGHLWVFVNICESSYNFPQIAEAMDSVCTHATTVGIM</sequence>
<evidence type="ECO:0000256" key="4">
    <source>
        <dbReference type="ARBA" id="ARBA00022670"/>
    </source>
</evidence>
<dbReference type="FunFam" id="1.10.132.130:FF:000001">
    <property type="entry name" value="Vacuolar-processing enzyme beta-isozyme"/>
    <property type="match status" value="1"/>
</dbReference>
<reference evidence="11" key="1">
    <citation type="submission" date="2019-09" db="EMBL/GenBank/DDBJ databases">
        <title>Organ-specific transcriptomic study of the physiology of the cattle tick, Rhipicephalus microplus.</title>
        <authorList>
            <person name="Tirloni L."/>
            <person name="Braz G."/>
            <person name="Gandara A.C.P."/>
            <person name="Sabadin G.A."/>
            <person name="da Silva R.M."/>
            <person name="Guizzo M.G."/>
            <person name="Machado J.A."/>
            <person name="Costa E.P."/>
            <person name="Gomes H.F."/>
            <person name="Moraes J."/>
            <person name="Mota M.B.S."/>
            <person name="Mesquita R.D."/>
            <person name="Alvarenga P.H."/>
            <person name="Alves F."/>
            <person name="Seixas A."/>
            <person name="da Fonseca R.N."/>
            <person name="Fogaca A."/>
            <person name="Logullo C."/>
            <person name="Tanaka A."/>
            <person name="Daffre S."/>
            <person name="Termignoni C."/>
            <person name="Vaz I.S.Jr."/>
            <person name="Oliveira P.L."/>
            <person name="Ribeiro J.M."/>
        </authorList>
    </citation>
    <scope>NUCLEOTIDE SEQUENCE</scope>
    <source>
        <strain evidence="11">Porto Alegre</strain>
    </source>
</reference>
<evidence type="ECO:0000256" key="2">
    <source>
        <dbReference type="ARBA" id="ARBA00009941"/>
    </source>
</evidence>
<evidence type="ECO:0000256" key="7">
    <source>
        <dbReference type="ARBA" id="ARBA00022807"/>
    </source>
</evidence>
<dbReference type="InterPro" id="IPR001096">
    <property type="entry name" value="Peptidase_C13"/>
</dbReference>
<protein>
    <recommendedName>
        <fullName evidence="3">legumain</fullName>
        <ecNumber evidence="3">3.4.22.34</ecNumber>
    </recommendedName>
</protein>
<dbReference type="VEuPathDB" id="VectorBase:LOC119178106"/>
<feature type="chain" id="PRO_5027040387" description="legumain" evidence="9">
    <location>
        <begin position="23"/>
        <end position="437"/>
    </location>
</feature>
<feature type="domain" description="Legumain prodomain" evidence="10">
    <location>
        <begin position="334"/>
        <end position="428"/>
    </location>
</feature>
<feature type="active site" evidence="8">
    <location>
        <position position="150"/>
    </location>
</feature>